<proteinExistence type="predicted"/>
<dbReference type="EMBL" id="JACIBY010000016">
    <property type="protein sequence ID" value="MBB3841354.1"/>
    <property type="molecule type" value="Genomic_DNA"/>
</dbReference>
<dbReference type="SUPFAM" id="SSF55874">
    <property type="entry name" value="ATPase domain of HSP90 chaperone/DNA topoisomerase II/histidine kinase"/>
    <property type="match status" value="1"/>
</dbReference>
<comment type="caution">
    <text evidence="4">The sequence shown here is derived from an EMBL/GenBank/DDBJ whole genome shotgun (WGS) entry which is preliminary data.</text>
</comment>
<keyword evidence="5" id="KW-1185">Reference proteome</keyword>
<evidence type="ECO:0000259" key="2">
    <source>
        <dbReference type="Pfam" id="PF02518"/>
    </source>
</evidence>
<dbReference type="Pfam" id="PF02518">
    <property type="entry name" value="HATPase_c"/>
    <property type="match status" value="1"/>
</dbReference>
<dbReference type="InterPro" id="IPR010559">
    <property type="entry name" value="Sig_transdc_His_kin_internal"/>
</dbReference>
<dbReference type="AlphaFoldDB" id="A0A7W5ZTA2"/>
<dbReference type="Proteomes" id="UP000541352">
    <property type="component" value="Unassembled WGS sequence"/>
</dbReference>
<dbReference type="Gene3D" id="3.30.565.10">
    <property type="entry name" value="Histidine kinase-like ATPase, C-terminal domain"/>
    <property type="match status" value="1"/>
</dbReference>
<gene>
    <name evidence="4" type="ORF">FHS57_005382</name>
</gene>
<dbReference type="InterPro" id="IPR013783">
    <property type="entry name" value="Ig-like_fold"/>
</dbReference>
<dbReference type="Pfam" id="PF06580">
    <property type="entry name" value="His_kinase"/>
    <property type="match status" value="1"/>
</dbReference>
<accession>A0A7W5ZTA2</accession>
<dbReference type="GO" id="GO:0000155">
    <property type="term" value="F:phosphorelay sensor kinase activity"/>
    <property type="evidence" value="ECO:0007669"/>
    <property type="project" value="InterPro"/>
</dbReference>
<evidence type="ECO:0000313" key="5">
    <source>
        <dbReference type="Proteomes" id="UP000541352"/>
    </source>
</evidence>
<dbReference type="InterPro" id="IPR036890">
    <property type="entry name" value="HATPase_C_sf"/>
</dbReference>
<feature type="domain" description="Histidine kinase/HSP90-like ATPase" evidence="2">
    <location>
        <begin position="446"/>
        <end position="536"/>
    </location>
</feature>
<organism evidence="4 5">
    <name type="scientific">Runella defluvii</name>
    <dbReference type="NCBI Taxonomy" id="370973"/>
    <lineage>
        <taxon>Bacteria</taxon>
        <taxon>Pseudomonadati</taxon>
        <taxon>Bacteroidota</taxon>
        <taxon>Cytophagia</taxon>
        <taxon>Cytophagales</taxon>
        <taxon>Spirosomataceae</taxon>
        <taxon>Runella</taxon>
    </lineage>
</organism>
<dbReference type="InterPro" id="IPR050640">
    <property type="entry name" value="Bact_2-comp_sensor_kinase"/>
</dbReference>
<keyword evidence="1" id="KW-0812">Transmembrane</keyword>
<dbReference type="RefSeq" id="WP_183978969.1">
    <property type="nucleotide sequence ID" value="NZ_JACIBY010000016.1"/>
</dbReference>
<dbReference type="GO" id="GO:0016020">
    <property type="term" value="C:membrane"/>
    <property type="evidence" value="ECO:0007669"/>
    <property type="project" value="InterPro"/>
</dbReference>
<keyword evidence="1" id="KW-0472">Membrane</keyword>
<reference evidence="4 5" key="1">
    <citation type="submission" date="2020-08" db="EMBL/GenBank/DDBJ databases">
        <title>Genomic Encyclopedia of Type Strains, Phase IV (KMG-IV): sequencing the most valuable type-strain genomes for metagenomic binning, comparative biology and taxonomic classification.</title>
        <authorList>
            <person name="Goeker M."/>
        </authorList>
    </citation>
    <scope>NUCLEOTIDE SEQUENCE [LARGE SCALE GENOMIC DNA]</scope>
    <source>
        <strain evidence="4 5">DSM 17976</strain>
    </source>
</reference>
<dbReference type="PANTHER" id="PTHR34220">
    <property type="entry name" value="SENSOR HISTIDINE KINASE YPDA"/>
    <property type="match status" value="1"/>
</dbReference>
<feature type="transmembrane region" description="Helical" evidence="1">
    <location>
        <begin position="303"/>
        <end position="327"/>
    </location>
</feature>
<name>A0A7W5ZTA2_9BACT</name>
<feature type="domain" description="Signal transduction histidine kinase internal region" evidence="3">
    <location>
        <begin position="346"/>
        <end position="423"/>
    </location>
</feature>
<keyword evidence="1" id="KW-1133">Transmembrane helix</keyword>
<dbReference type="PANTHER" id="PTHR34220:SF7">
    <property type="entry name" value="SENSOR HISTIDINE KINASE YPDA"/>
    <property type="match status" value="1"/>
</dbReference>
<evidence type="ECO:0000259" key="3">
    <source>
        <dbReference type="Pfam" id="PF06580"/>
    </source>
</evidence>
<evidence type="ECO:0000313" key="4">
    <source>
        <dbReference type="EMBL" id="MBB3841354.1"/>
    </source>
</evidence>
<keyword evidence="4" id="KW-0418">Kinase</keyword>
<keyword evidence="4" id="KW-0808">Transferase</keyword>
<dbReference type="Gene3D" id="2.60.40.10">
    <property type="entry name" value="Immunoglobulins"/>
    <property type="match status" value="1"/>
</dbReference>
<dbReference type="InterPro" id="IPR003594">
    <property type="entry name" value="HATPase_dom"/>
</dbReference>
<protein>
    <submittedName>
        <fullName evidence="4">Two-component sensor histidine kinase</fullName>
    </submittedName>
</protein>
<sequence length="541" mass="62103">MRLFWFIFLLVSPSLIAQINWGEYSQSFPQGALDKPETVALILTIPKTNNSFWVTQENSPHFLSLEKDSSFRKIRASNVVARTTFDDSKAHFFLHGVNKNNVQEFEFRVMEYPSQQLLVSWQNIAQLTDEALIKSSALPQMAYLGGYKTSLGNALIVDVRKKGAKKIAATSIVAWETIRPAATGIFTSENLDVFLQKLQYPWARPTSKHIVNYSLDNLQLPANNAHLIFTLNAEIYTKNQVQYQLMHNDRIVRPWRDNEYDNSFIWLKDFSSGRYKIQIRYAVQPQHVTEYAFEVAPHWYQTWWFKTVIAGIGMVVVGLGVFIYLLIRQRRRTQQEMAHKQKLQLELKALYAQLNPHFIFNALSSIQGLINHQNLKGANDYLADFAQLLRETLTQSSQEETSLFQELQTMETYLKLEQLRFGFRYSMEVDTQLDVYATSLPSLLWQPLVENAIKHGISVLQGKGVISVLFQQKGEALCLIIRDNGQGFDTKIPTTGFGLKLTKERIALLNQLNHAQPISLTIETPADLGTQVTLTFNHWFV</sequence>
<evidence type="ECO:0000256" key="1">
    <source>
        <dbReference type="SAM" id="Phobius"/>
    </source>
</evidence>